<keyword evidence="2" id="KW-0539">Nucleus</keyword>
<keyword evidence="6" id="KW-1185">Reference proteome</keyword>
<name>A0AAD1X9U3_EUPCR</name>
<proteinExistence type="predicted"/>
<dbReference type="InterPro" id="IPR036910">
    <property type="entry name" value="HMG_box_dom_sf"/>
</dbReference>
<dbReference type="PRINTS" id="PR00886">
    <property type="entry name" value="HIGHMOBLTY12"/>
</dbReference>
<dbReference type="PANTHER" id="PTHR48112:SF22">
    <property type="entry name" value="MITOCHONDRIAL TRANSCRIPTION FACTOR A, ISOFORM B"/>
    <property type="match status" value="1"/>
</dbReference>
<organism evidence="5 6">
    <name type="scientific">Euplotes crassus</name>
    <dbReference type="NCBI Taxonomy" id="5936"/>
    <lineage>
        <taxon>Eukaryota</taxon>
        <taxon>Sar</taxon>
        <taxon>Alveolata</taxon>
        <taxon>Ciliophora</taxon>
        <taxon>Intramacronucleata</taxon>
        <taxon>Spirotrichea</taxon>
        <taxon>Hypotrichia</taxon>
        <taxon>Euplotida</taxon>
        <taxon>Euplotidae</taxon>
        <taxon>Moneuplotes</taxon>
    </lineage>
</organism>
<reference evidence="5" key="1">
    <citation type="submission" date="2023-07" db="EMBL/GenBank/DDBJ databases">
        <authorList>
            <consortium name="AG Swart"/>
            <person name="Singh M."/>
            <person name="Singh A."/>
            <person name="Seah K."/>
            <person name="Emmerich C."/>
        </authorList>
    </citation>
    <scope>NUCLEOTIDE SEQUENCE</scope>
    <source>
        <strain evidence="5">DP1</strain>
    </source>
</reference>
<accession>A0AAD1X9U3</accession>
<dbReference type="Proteomes" id="UP001295684">
    <property type="component" value="Unassembled WGS sequence"/>
</dbReference>
<evidence type="ECO:0000256" key="2">
    <source>
        <dbReference type="PROSITE-ProRule" id="PRU00267"/>
    </source>
</evidence>
<dbReference type="SMART" id="SM00398">
    <property type="entry name" value="HMG"/>
    <property type="match status" value="2"/>
</dbReference>
<keyword evidence="1 2" id="KW-0238">DNA-binding</keyword>
<dbReference type="GO" id="GO:0005634">
    <property type="term" value="C:nucleus"/>
    <property type="evidence" value="ECO:0007669"/>
    <property type="project" value="UniProtKB-UniRule"/>
</dbReference>
<feature type="region of interest" description="Disordered" evidence="3">
    <location>
        <begin position="1"/>
        <end position="37"/>
    </location>
</feature>
<feature type="domain" description="HMG box" evidence="4">
    <location>
        <begin position="72"/>
        <end position="141"/>
    </location>
</feature>
<gene>
    <name evidence="5" type="ORF">ECRASSUSDP1_LOCUS4361</name>
</gene>
<dbReference type="PANTHER" id="PTHR48112">
    <property type="entry name" value="HIGH MOBILITY GROUP PROTEIN DSP1"/>
    <property type="match status" value="1"/>
</dbReference>
<protein>
    <recommendedName>
        <fullName evidence="4">HMG box domain-containing protein</fullName>
    </recommendedName>
</protein>
<dbReference type="AlphaFoldDB" id="A0AAD1X9U3"/>
<feature type="region of interest" description="Disordered" evidence="3">
    <location>
        <begin position="388"/>
        <end position="459"/>
    </location>
</feature>
<feature type="domain" description="HMG box" evidence="4">
    <location>
        <begin position="158"/>
        <end position="226"/>
    </location>
</feature>
<feature type="region of interest" description="Disordered" evidence="3">
    <location>
        <begin position="228"/>
        <end position="357"/>
    </location>
</feature>
<evidence type="ECO:0000313" key="6">
    <source>
        <dbReference type="Proteomes" id="UP001295684"/>
    </source>
</evidence>
<sequence>MEFTAHNSEQQSQGEYDSIPTNSLNSIDTKRQKKAKKYIKVEKVGDNEEYDQSLLKRRKKKLQGKGITLAVPKKALTAYAIFVKQKRRELQDDPDFNSKSPDMMKKLGKIWSNLSKAERKTYEECSKKDKERYDREMNSLIVNGRTLNQLQEVEHKRPKKCLSAYMIFVKNRRSKISQANPDMPVLQIMKEVGKEWQSIKPEDKKQYQALADQDKIRYKKELKEFEKEVEKLQVGKPTKSKRNGHNKKKPESTNEETPEKEDKQELKRKCLEGEVTELKKIPNDSSNNKEEEKNRTTLPDDSPPQYKNPIELKPRRVARPTPMLSPIIPKKETDVKNSKSASSIAQPREEPVQKPVKVLKINHKEILAPRATFPTMKKASMGYRMIKEPNPVQPTMTSPSDCTTSAGLRSQLNTRTENTNKYDSSMYNSGQNADDQQAPYSRIFPSGMEPPILDQRHKRDRRLSSIVGIKSIGYGCDNEVEELLENRSINSYQQDNTRKPSIDFFKLQTDKKD</sequence>
<feature type="DNA-binding region" description="HMG box" evidence="2">
    <location>
        <begin position="158"/>
        <end position="226"/>
    </location>
</feature>
<dbReference type="CDD" id="cd00084">
    <property type="entry name" value="HMG-box_SF"/>
    <property type="match status" value="2"/>
</dbReference>
<feature type="compositionally biased region" description="Basic residues" evidence="3">
    <location>
        <begin position="238"/>
        <end position="248"/>
    </location>
</feature>
<dbReference type="Pfam" id="PF00505">
    <property type="entry name" value="HMG_box"/>
    <property type="match status" value="2"/>
</dbReference>
<dbReference type="SUPFAM" id="SSF47095">
    <property type="entry name" value="HMG-box"/>
    <property type="match status" value="2"/>
</dbReference>
<dbReference type="GO" id="GO:0006357">
    <property type="term" value="P:regulation of transcription by RNA polymerase II"/>
    <property type="evidence" value="ECO:0007669"/>
    <property type="project" value="TreeGrafter"/>
</dbReference>
<dbReference type="EMBL" id="CAMPGE010004184">
    <property type="protein sequence ID" value="CAI2363031.1"/>
    <property type="molecule type" value="Genomic_DNA"/>
</dbReference>
<feature type="compositionally biased region" description="Polar residues" evidence="3">
    <location>
        <begin position="1"/>
        <end position="27"/>
    </location>
</feature>
<feature type="region of interest" description="Disordered" evidence="3">
    <location>
        <begin position="494"/>
        <end position="513"/>
    </location>
</feature>
<dbReference type="GO" id="GO:0003677">
    <property type="term" value="F:DNA binding"/>
    <property type="evidence" value="ECO:0007669"/>
    <property type="project" value="UniProtKB-UniRule"/>
</dbReference>
<dbReference type="InterPro" id="IPR009071">
    <property type="entry name" value="HMG_box_dom"/>
</dbReference>
<evidence type="ECO:0000259" key="4">
    <source>
        <dbReference type="PROSITE" id="PS50118"/>
    </source>
</evidence>
<evidence type="ECO:0000256" key="3">
    <source>
        <dbReference type="SAM" id="MobiDB-lite"/>
    </source>
</evidence>
<evidence type="ECO:0000313" key="5">
    <source>
        <dbReference type="EMBL" id="CAI2363031.1"/>
    </source>
</evidence>
<feature type="compositionally biased region" description="Basic and acidic residues" evidence="3">
    <location>
        <begin position="260"/>
        <end position="295"/>
    </location>
</feature>
<dbReference type="InterPro" id="IPR050342">
    <property type="entry name" value="HMGB"/>
</dbReference>
<comment type="caution">
    <text evidence="5">The sequence shown here is derived from an EMBL/GenBank/DDBJ whole genome shotgun (WGS) entry which is preliminary data.</text>
</comment>
<feature type="compositionally biased region" description="Polar residues" evidence="3">
    <location>
        <begin position="393"/>
        <end position="439"/>
    </location>
</feature>
<dbReference type="Gene3D" id="1.10.30.10">
    <property type="entry name" value="High mobility group box domain"/>
    <property type="match status" value="2"/>
</dbReference>
<feature type="DNA-binding region" description="HMG box" evidence="2">
    <location>
        <begin position="72"/>
        <end position="141"/>
    </location>
</feature>
<dbReference type="PROSITE" id="PS50118">
    <property type="entry name" value="HMG_BOX_2"/>
    <property type="match status" value="2"/>
</dbReference>
<evidence type="ECO:0000256" key="1">
    <source>
        <dbReference type="ARBA" id="ARBA00023125"/>
    </source>
</evidence>